<dbReference type="EMBL" id="CAJVPY010005292">
    <property type="protein sequence ID" value="CAG8639851.1"/>
    <property type="molecule type" value="Genomic_DNA"/>
</dbReference>
<evidence type="ECO:0000313" key="2">
    <source>
        <dbReference type="Proteomes" id="UP000789405"/>
    </source>
</evidence>
<feature type="non-terminal residue" evidence="1">
    <location>
        <position position="60"/>
    </location>
</feature>
<organism evidence="1 2">
    <name type="scientific">Dentiscutata erythropus</name>
    <dbReference type="NCBI Taxonomy" id="1348616"/>
    <lineage>
        <taxon>Eukaryota</taxon>
        <taxon>Fungi</taxon>
        <taxon>Fungi incertae sedis</taxon>
        <taxon>Mucoromycota</taxon>
        <taxon>Glomeromycotina</taxon>
        <taxon>Glomeromycetes</taxon>
        <taxon>Diversisporales</taxon>
        <taxon>Gigasporaceae</taxon>
        <taxon>Dentiscutata</taxon>
    </lineage>
</organism>
<reference evidence="1" key="1">
    <citation type="submission" date="2021-06" db="EMBL/GenBank/DDBJ databases">
        <authorList>
            <person name="Kallberg Y."/>
            <person name="Tangrot J."/>
            <person name="Rosling A."/>
        </authorList>
    </citation>
    <scope>NUCLEOTIDE SEQUENCE</scope>
    <source>
        <strain evidence="1">MA453B</strain>
    </source>
</reference>
<name>A0A9N9GYU8_9GLOM</name>
<evidence type="ECO:0000313" key="1">
    <source>
        <dbReference type="EMBL" id="CAG8639851.1"/>
    </source>
</evidence>
<proteinExistence type="predicted"/>
<gene>
    <name evidence="1" type="ORF">DERYTH_LOCUS9595</name>
</gene>
<comment type="caution">
    <text evidence="1">The sequence shown here is derived from an EMBL/GenBank/DDBJ whole genome shotgun (WGS) entry which is preliminary data.</text>
</comment>
<keyword evidence="2" id="KW-1185">Reference proteome</keyword>
<accession>A0A9N9GYU8</accession>
<dbReference type="AlphaFoldDB" id="A0A9N9GYU8"/>
<dbReference type="Proteomes" id="UP000789405">
    <property type="component" value="Unassembled WGS sequence"/>
</dbReference>
<sequence>MSFNFYFIHVAVTLDMFEANSLKTFKSVAFSSSVNFENISETVFQMFCFDHYPLLFQYMK</sequence>
<protein>
    <submittedName>
        <fullName evidence="1">21235_t:CDS:1</fullName>
    </submittedName>
</protein>